<reference evidence="2" key="1">
    <citation type="journal article" date="2011" name="Genome Biol. Evol.">
        <title>Massive genomic decay in Serratia symbiotica, a recently evolved symbiont of aphids.</title>
        <authorList>
            <person name="Burke G.R."/>
            <person name="Moran N.A."/>
        </authorList>
    </citation>
    <scope>NUCLEOTIDE SEQUENCE [LARGE SCALE GENOMIC DNA]</scope>
    <source>
        <strain evidence="2">Tucson</strain>
    </source>
</reference>
<accession>E9CPB0</accession>
<dbReference type="RefSeq" id="WP_006709527.1">
    <property type="nucleotide sequence ID" value="NZ_GL636124.1"/>
</dbReference>
<dbReference type="PANTHER" id="PTHR30298:SF0">
    <property type="entry name" value="PROTEIN YBFL-RELATED"/>
    <property type="match status" value="1"/>
</dbReference>
<organism evidence="1 2">
    <name type="scientific">Serratia symbiotica str. Tucson</name>
    <dbReference type="NCBI Taxonomy" id="914128"/>
    <lineage>
        <taxon>Bacteria</taxon>
        <taxon>Pseudomonadati</taxon>
        <taxon>Pseudomonadota</taxon>
        <taxon>Gammaproteobacteria</taxon>
        <taxon>Enterobacterales</taxon>
        <taxon>Yersiniaceae</taxon>
        <taxon>Serratia</taxon>
        <taxon>Serratia symbiotica</taxon>
    </lineage>
</organism>
<feature type="non-terminal residue" evidence="1">
    <location>
        <position position="124"/>
    </location>
</feature>
<proteinExistence type="predicted"/>
<dbReference type="InterPro" id="IPR047647">
    <property type="entry name" value="ISAs1_transpos"/>
</dbReference>
<keyword evidence="2" id="KW-1185">Reference proteome</keyword>
<gene>
    <name evidence="1" type="ORF">SSYM_2349</name>
</gene>
<name>E9CPB0_9GAMM</name>
<dbReference type="PANTHER" id="PTHR30298">
    <property type="entry name" value="H REPEAT-ASSOCIATED PREDICTED TRANSPOSASE"/>
    <property type="match status" value="1"/>
</dbReference>
<protein>
    <submittedName>
        <fullName evidence="1">Transposase, ISAs1 family</fullName>
    </submittedName>
</protein>
<dbReference type="NCBIfam" id="NF033564">
    <property type="entry name" value="transpos_ISAs1"/>
    <property type="match status" value="1"/>
</dbReference>
<evidence type="ECO:0000313" key="2">
    <source>
        <dbReference type="Proteomes" id="UP000013568"/>
    </source>
</evidence>
<dbReference type="InterPro" id="IPR051698">
    <property type="entry name" value="Transposase_11-like"/>
</dbReference>
<dbReference type="EMBL" id="GL636124">
    <property type="protein sequence ID" value="EFW11701.1"/>
    <property type="molecule type" value="Genomic_DNA"/>
</dbReference>
<dbReference type="Proteomes" id="UP000013568">
    <property type="component" value="Unassembled WGS sequence"/>
</dbReference>
<evidence type="ECO:0000313" key="1">
    <source>
        <dbReference type="EMBL" id="EFW11701.1"/>
    </source>
</evidence>
<dbReference type="AlphaFoldDB" id="E9CPB0"/>
<sequence>MEEHETLGAAVSYRLDKWGKESLEYRYYISLAELNENRFARAVRGHWRIGNSLHWVLDVLINEDASLICRGEAAEILCCTRHIALNILHTEKTRKASIWRKRKLSSMNSAYLEQILAVGFSSLV</sequence>
<dbReference type="HOGENOM" id="CLU_046404_7_0_6"/>